<comment type="pathway">
    <text evidence="1 9">Fermentation; pyruvate fermentation to lactate; (S)-lactate from pyruvate: step 1/1.</text>
</comment>
<dbReference type="RefSeq" id="XP_011315206.1">
    <property type="nucleotide sequence ID" value="XM_011316904.1"/>
</dbReference>
<dbReference type="InterPro" id="IPR001236">
    <property type="entry name" value="Lactate/malate_DH_N"/>
</dbReference>
<evidence type="ECO:0000256" key="3">
    <source>
        <dbReference type="ARBA" id="ARBA00012967"/>
    </source>
</evidence>
<feature type="active site" description="Proton acceptor" evidence="7">
    <location>
        <position position="247"/>
    </location>
</feature>
<dbReference type="OrthoDB" id="5405561at2759"/>
<name>A0A0C9QVA0_9HYME</name>
<dbReference type="GO" id="GO:0004459">
    <property type="term" value="F:L-lactate dehydrogenase (NAD+) activity"/>
    <property type="evidence" value="ECO:0007669"/>
    <property type="project" value="UniProtKB-EC"/>
</dbReference>
<dbReference type="EMBL" id="GBYB01004597">
    <property type="protein sequence ID" value="JAG74364.1"/>
    <property type="molecule type" value="Transcribed_RNA"/>
</dbReference>
<dbReference type="Gene3D" id="3.90.110.10">
    <property type="entry name" value="Lactate dehydrogenase/glycoside hydrolase, family 4, C-terminal"/>
    <property type="match status" value="1"/>
</dbReference>
<dbReference type="SUPFAM" id="SSF51735">
    <property type="entry name" value="NAD(P)-binding Rossmann-fold domains"/>
    <property type="match status" value="1"/>
</dbReference>
<evidence type="ECO:0000256" key="8">
    <source>
        <dbReference type="PIRSR" id="PIRSR000102-3"/>
    </source>
</evidence>
<dbReference type="PROSITE" id="PS00064">
    <property type="entry name" value="L_LDH"/>
    <property type="match status" value="1"/>
</dbReference>
<feature type="binding site" evidence="8">
    <location>
        <position position="167"/>
    </location>
    <ligand>
        <name>NAD(+)</name>
        <dbReference type="ChEBI" id="CHEBI:57540"/>
    </ligand>
</feature>
<organism evidence="12">
    <name type="scientific">Fopius arisanus</name>
    <dbReference type="NCBI Taxonomy" id="64838"/>
    <lineage>
        <taxon>Eukaryota</taxon>
        <taxon>Metazoa</taxon>
        <taxon>Ecdysozoa</taxon>
        <taxon>Arthropoda</taxon>
        <taxon>Hexapoda</taxon>
        <taxon>Insecta</taxon>
        <taxon>Pterygota</taxon>
        <taxon>Neoptera</taxon>
        <taxon>Endopterygota</taxon>
        <taxon>Hymenoptera</taxon>
        <taxon>Apocrita</taxon>
        <taxon>Ichneumonoidea</taxon>
        <taxon>Braconidae</taxon>
        <taxon>Opiinae</taxon>
        <taxon>Fopius</taxon>
    </lineage>
</organism>
<evidence type="ECO:0000259" key="10">
    <source>
        <dbReference type="Pfam" id="PF00056"/>
    </source>
</evidence>
<dbReference type="Gene3D" id="3.40.50.720">
    <property type="entry name" value="NAD(P)-binding Rossmann-like Domain"/>
    <property type="match status" value="1"/>
</dbReference>
<evidence type="ECO:0000313" key="13">
    <source>
        <dbReference type="Proteomes" id="UP000694866"/>
    </source>
</evidence>
<dbReference type="PRINTS" id="PR00086">
    <property type="entry name" value="LLDHDRGNASE"/>
</dbReference>
<reference evidence="14" key="2">
    <citation type="submission" date="2025-04" db="UniProtKB">
        <authorList>
            <consortium name="RefSeq"/>
        </authorList>
    </citation>
    <scope>IDENTIFICATION</scope>
    <source>
        <strain evidence="14">USDA-PBARC FA_bdor</strain>
        <tissue evidence="14">Whole organism</tissue>
    </source>
</reference>
<reference evidence="12" key="1">
    <citation type="submission" date="2015-01" db="EMBL/GenBank/DDBJ databases">
        <title>Transcriptome Assembly of Fopius arisanus.</title>
        <authorList>
            <person name="Geib S."/>
        </authorList>
    </citation>
    <scope>NUCLEOTIDE SEQUENCE</scope>
</reference>
<dbReference type="EC" id="1.1.1.27" evidence="3 9"/>
<evidence type="ECO:0000313" key="12">
    <source>
        <dbReference type="EMBL" id="JAG74364.1"/>
    </source>
</evidence>
<protein>
    <recommendedName>
        <fullName evidence="3 9">L-lactate dehydrogenase</fullName>
        <ecNumber evidence="3 9">1.1.1.27</ecNumber>
    </recommendedName>
</protein>
<dbReference type="InterPro" id="IPR015955">
    <property type="entry name" value="Lactate_DH/Glyco_Ohase_4_C"/>
</dbReference>
<evidence type="ECO:0000256" key="1">
    <source>
        <dbReference type="ARBA" id="ARBA00004843"/>
    </source>
</evidence>
<keyword evidence="4 9" id="KW-0560">Oxidoreductase</keyword>
<dbReference type="Proteomes" id="UP000694866">
    <property type="component" value="Unplaced"/>
</dbReference>
<accession>A0A9R1UAP2</accession>
<sequence>MRQKFTHLAYLTSRLSKQSQYYGTLTNKANKFLCYNYQNVEHTKKIERPASFESPACLREELLCKVADPARNGIDKVTIVGAGMVGVACANAILFQRISSHVAIVDPFPKKLEGEGMDYCHSSVFLDDPRIEFDTNFCISKDSKVVVITAGARQKEGENRLDLVKKNTNIMRNIIPPLVEYSPDAVFLIVSNPVDVLSWVAWKVSGLPVTRIIGAGCHLDTARFRCMIAKRLGISAKSVHGLVIGEHGDSQVPLWSGVNVAGVLFRDIIPHVGLELDEEGWNDLAKSVAKAGSTVRCLKGYSNTAVGLSAADITRDIIRNTLSVKSVSTSVQGHHNICQDLFLSLPCTIGASGVGQVIRMRITEYEKKLLHNSADVIHNVQKNIELS</sequence>
<feature type="binding site" evidence="8">
    <location>
        <begin position="81"/>
        <end position="86"/>
    </location>
    <ligand>
        <name>NAD(+)</name>
        <dbReference type="ChEBI" id="CHEBI:57540"/>
    </ligand>
</feature>
<evidence type="ECO:0000256" key="7">
    <source>
        <dbReference type="PIRSR" id="PIRSR000102-1"/>
    </source>
</evidence>
<dbReference type="GeneID" id="105274077"/>
<gene>
    <name evidence="12" type="primary">ImpL3_0</name>
    <name evidence="14" type="synonym">LOC105274077</name>
    <name evidence="12" type="ORF">g.10728</name>
</gene>
<keyword evidence="13" id="KW-1185">Reference proteome</keyword>
<dbReference type="Pfam" id="PF02866">
    <property type="entry name" value="Ldh_1_C"/>
    <property type="match status" value="1"/>
</dbReference>
<dbReference type="SUPFAM" id="SSF56327">
    <property type="entry name" value="LDH C-terminal domain-like"/>
    <property type="match status" value="1"/>
</dbReference>
<dbReference type="InterPro" id="IPR018177">
    <property type="entry name" value="L-lactate_DH_AS"/>
</dbReference>
<feature type="binding site" evidence="8">
    <location>
        <begin position="190"/>
        <end position="192"/>
    </location>
    <ligand>
        <name>NAD(+)</name>
        <dbReference type="ChEBI" id="CHEBI:57540"/>
    </ligand>
</feature>
<evidence type="ECO:0000313" key="14">
    <source>
        <dbReference type="RefSeq" id="XP_011315206.1"/>
    </source>
</evidence>
<dbReference type="GO" id="GO:0005737">
    <property type="term" value="C:cytoplasm"/>
    <property type="evidence" value="ECO:0007669"/>
    <property type="project" value="InterPro"/>
</dbReference>
<dbReference type="PIRSF" id="PIRSF000102">
    <property type="entry name" value="Lac_mal_DH"/>
    <property type="match status" value="1"/>
</dbReference>
<comment type="catalytic activity">
    <reaction evidence="6 9">
        <text>(S)-lactate + NAD(+) = pyruvate + NADH + H(+)</text>
        <dbReference type="Rhea" id="RHEA:23444"/>
        <dbReference type="ChEBI" id="CHEBI:15361"/>
        <dbReference type="ChEBI" id="CHEBI:15378"/>
        <dbReference type="ChEBI" id="CHEBI:16651"/>
        <dbReference type="ChEBI" id="CHEBI:57540"/>
        <dbReference type="ChEBI" id="CHEBI:57945"/>
        <dbReference type="EC" id="1.1.1.27"/>
    </reaction>
</comment>
<comment type="similarity">
    <text evidence="2">Belongs to the LDH/MDH superfamily. LDH family.</text>
</comment>
<dbReference type="InterPro" id="IPR011304">
    <property type="entry name" value="L-lactate_DH"/>
</dbReference>
<dbReference type="KEGG" id="fas:105274077"/>
<dbReference type="NCBIfam" id="TIGR01771">
    <property type="entry name" value="L-LDH-NAD"/>
    <property type="match status" value="1"/>
</dbReference>
<feature type="domain" description="Lactate/malate dehydrogenase N-terminal" evidence="10">
    <location>
        <begin position="76"/>
        <end position="214"/>
    </location>
</feature>
<keyword evidence="5 8" id="KW-0520">NAD</keyword>
<dbReference type="InterPro" id="IPR001557">
    <property type="entry name" value="L-lactate/malate_DH"/>
</dbReference>
<dbReference type="InterPro" id="IPR036291">
    <property type="entry name" value="NAD(P)-bd_dom_sf"/>
</dbReference>
<dbReference type="UniPathway" id="UPA00554">
    <property type="reaction ID" value="UER00611"/>
</dbReference>
<evidence type="ECO:0000256" key="5">
    <source>
        <dbReference type="ARBA" id="ARBA00023027"/>
    </source>
</evidence>
<dbReference type="AlphaFoldDB" id="A0A0C9QVA0"/>
<evidence type="ECO:0000256" key="6">
    <source>
        <dbReference type="ARBA" id="ARBA00049258"/>
    </source>
</evidence>
<dbReference type="CDD" id="cd05293">
    <property type="entry name" value="LDH_1"/>
    <property type="match status" value="1"/>
</dbReference>
<evidence type="ECO:0000256" key="9">
    <source>
        <dbReference type="RuleBase" id="RU000496"/>
    </source>
</evidence>
<dbReference type="GO" id="GO:0006089">
    <property type="term" value="P:lactate metabolic process"/>
    <property type="evidence" value="ECO:0007669"/>
    <property type="project" value="TreeGrafter"/>
</dbReference>
<dbReference type="InterPro" id="IPR022383">
    <property type="entry name" value="Lactate/malate_DH_C"/>
</dbReference>
<evidence type="ECO:0000256" key="2">
    <source>
        <dbReference type="ARBA" id="ARBA00006054"/>
    </source>
</evidence>
<dbReference type="Pfam" id="PF00056">
    <property type="entry name" value="Ldh_1_N"/>
    <property type="match status" value="1"/>
</dbReference>
<dbReference type="PANTHER" id="PTHR43128">
    <property type="entry name" value="L-2-HYDROXYCARBOXYLATE DEHYDROGENASE (NAD(P)(+))"/>
    <property type="match status" value="1"/>
</dbReference>
<feature type="domain" description="Lactate/malate dehydrogenase C-terminal" evidence="11">
    <location>
        <begin position="218"/>
        <end position="381"/>
    </location>
</feature>
<dbReference type="PANTHER" id="PTHR43128:SF16">
    <property type="entry name" value="L-LACTATE DEHYDROGENASE"/>
    <property type="match status" value="1"/>
</dbReference>
<feature type="binding site" evidence="8">
    <location>
        <position position="106"/>
    </location>
    <ligand>
        <name>NAD(+)</name>
        <dbReference type="ChEBI" id="CHEBI:57540"/>
    </ligand>
</feature>
<proteinExistence type="inferred from homology"/>
<evidence type="ECO:0000259" key="11">
    <source>
        <dbReference type="Pfam" id="PF02866"/>
    </source>
</evidence>
<evidence type="ECO:0000256" key="4">
    <source>
        <dbReference type="ARBA" id="ARBA00023002"/>
    </source>
</evidence>
<accession>A0A0C9QVA0</accession>